<evidence type="ECO:0000256" key="2">
    <source>
        <dbReference type="SAM" id="MobiDB-lite"/>
    </source>
</evidence>
<evidence type="ECO:0000256" key="1">
    <source>
        <dbReference type="ARBA" id="ARBA00022750"/>
    </source>
</evidence>
<gene>
    <name evidence="5" type="ORF">E5676_scaffold187G00090</name>
    <name evidence="6" type="ORF">E5676_scaffold352G004210</name>
</gene>
<accession>A0A5D3DP15</accession>
<dbReference type="CDD" id="cd09272">
    <property type="entry name" value="RNase_HI_RT_Ty1"/>
    <property type="match status" value="1"/>
</dbReference>
<feature type="domain" description="Retrovirus-related Pol polyprotein from transposon TNT 1-94-like beta-barrel" evidence="4">
    <location>
        <begin position="383"/>
        <end position="432"/>
    </location>
</feature>
<comment type="caution">
    <text evidence="6">The sequence shown here is derived from an EMBL/GenBank/DDBJ whole genome shotgun (WGS) entry which is preliminary data.</text>
</comment>
<dbReference type="Pfam" id="PF22936">
    <property type="entry name" value="Pol_BBD"/>
    <property type="match status" value="1"/>
</dbReference>
<dbReference type="GO" id="GO:0004190">
    <property type="term" value="F:aspartic-type endopeptidase activity"/>
    <property type="evidence" value="ECO:0007669"/>
    <property type="project" value="UniProtKB-KW"/>
</dbReference>
<dbReference type="EMBL" id="SSTD01016567">
    <property type="protein sequence ID" value="TYK00722.1"/>
    <property type="molecule type" value="Genomic_DNA"/>
</dbReference>
<keyword evidence="1" id="KW-0064">Aspartyl protease</keyword>
<dbReference type="EMBL" id="SSTD01003829">
    <property type="protein sequence ID" value="TYK25285.1"/>
    <property type="molecule type" value="Genomic_DNA"/>
</dbReference>
<dbReference type="SUPFAM" id="SSF56672">
    <property type="entry name" value="DNA/RNA polymerases"/>
    <property type="match status" value="1"/>
</dbReference>
<feature type="domain" description="Reverse transcriptase Ty1/copia-type" evidence="3">
    <location>
        <begin position="608"/>
        <end position="761"/>
    </location>
</feature>
<evidence type="ECO:0000313" key="7">
    <source>
        <dbReference type="Proteomes" id="UP000321947"/>
    </source>
</evidence>
<dbReference type="PANTHER" id="PTHR11439:SF467">
    <property type="entry name" value="INTEGRASE CATALYTIC DOMAIN-CONTAINING PROTEIN"/>
    <property type="match status" value="1"/>
</dbReference>
<keyword evidence="1" id="KW-0645">Protease</keyword>
<dbReference type="Pfam" id="PF07727">
    <property type="entry name" value="RVT_2"/>
    <property type="match status" value="1"/>
</dbReference>
<dbReference type="InterPro" id="IPR013103">
    <property type="entry name" value="RVT_2"/>
</dbReference>
<reference evidence="6 7" key="1">
    <citation type="submission" date="2019-08" db="EMBL/GenBank/DDBJ databases">
        <title>Draft genome sequences of two oriental melons (Cucumis melo L. var makuwa).</title>
        <authorList>
            <person name="Kwon S.-Y."/>
        </authorList>
    </citation>
    <scope>NUCLEOTIDE SEQUENCE [LARGE SCALE GENOMIC DNA]</scope>
    <source>
        <strain evidence="7">cv. Chang Bougi</strain>
        <tissue evidence="6">Leaf</tissue>
    </source>
</reference>
<dbReference type="AlphaFoldDB" id="A0A5D3DP15"/>
<evidence type="ECO:0000259" key="4">
    <source>
        <dbReference type="Pfam" id="PF22936"/>
    </source>
</evidence>
<evidence type="ECO:0000313" key="6">
    <source>
        <dbReference type="EMBL" id="TYK25285.1"/>
    </source>
</evidence>
<evidence type="ECO:0000259" key="3">
    <source>
        <dbReference type="Pfam" id="PF07727"/>
    </source>
</evidence>
<feature type="region of interest" description="Disordered" evidence="2">
    <location>
        <begin position="494"/>
        <end position="542"/>
    </location>
</feature>
<keyword evidence="1" id="KW-0378">Hydrolase</keyword>
<proteinExistence type="predicted"/>
<organism evidence="6 7">
    <name type="scientific">Cucumis melo var. makuwa</name>
    <name type="common">Oriental melon</name>
    <dbReference type="NCBI Taxonomy" id="1194695"/>
    <lineage>
        <taxon>Eukaryota</taxon>
        <taxon>Viridiplantae</taxon>
        <taxon>Streptophyta</taxon>
        <taxon>Embryophyta</taxon>
        <taxon>Tracheophyta</taxon>
        <taxon>Spermatophyta</taxon>
        <taxon>Magnoliopsida</taxon>
        <taxon>eudicotyledons</taxon>
        <taxon>Gunneridae</taxon>
        <taxon>Pentapetalae</taxon>
        <taxon>rosids</taxon>
        <taxon>fabids</taxon>
        <taxon>Cucurbitales</taxon>
        <taxon>Cucurbitaceae</taxon>
        <taxon>Benincaseae</taxon>
        <taxon>Cucumis</taxon>
    </lineage>
</organism>
<dbReference type="PANTHER" id="PTHR11439">
    <property type="entry name" value="GAG-POL-RELATED RETROTRANSPOSON"/>
    <property type="match status" value="1"/>
</dbReference>
<evidence type="ECO:0000313" key="5">
    <source>
        <dbReference type="EMBL" id="TYK00722.1"/>
    </source>
</evidence>
<dbReference type="Proteomes" id="UP000321947">
    <property type="component" value="Unassembled WGS sequence"/>
</dbReference>
<dbReference type="InterPro" id="IPR054722">
    <property type="entry name" value="PolX-like_BBD"/>
</dbReference>
<dbReference type="Pfam" id="PF14223">
    <property type="entry name" value="Retrotran_gag_2"/>
    <property type="match status" value="1"/>
</dbReference>
<name>A0A5D3DP15_CUCMM</name>
<dbReference type="InterPro" id="IPR043502">
    <property type="entry name" value="DNA/RNA_pol_sf"/>
</dbReference>
<sequence length="980" mass="110699">MIENNKITTYILTGNNNYVPWARSVEIGLGGKGKRSFINGSKGKPKPKDQANPTDDELTAIENWETTDQMIMSWLLSTMDTKISSALMYCKTSKEIWTKAKTRYGQGKNFAHIFSLKQELSNIKQGNLNNSDLVAEILTKWEELQMYLPETINPEEIYKRNEHELIYTYLGALDSSFEPIRAQILSSAEMPQFDDVVLKIEQEESRRRLMNPSPAPSTDNQAFRATYNKDRGKGNLWCDHCKRSSHNKESCWVLHPHLKPQRKGGGSTNNGGWRREAHSAIGELNSGTNTKADFGMNGMNPNPSQGPADHGPPGFYGTTAAGPVQDPISFVTPAGPSGPNSDQLMQLVNQLNQLLQPRQQNSGLSELKLSNNSIYLNKHDSNWIIDSGATHHMSCSPNNFLNLITSNEPQFVTTANGGQTKIFGTGTISVFNKPVNEDIVSGEMIGEGILRNGLYYLQQNNKCFVSIFREHEPFFTPTQDTTAATPSTLQFLFPSLDDEENPSASSSGGDYEDERNNTEDRQEEEGEDTIRRRSTRTRQPSTRLRDFVSHQVLYPIQNFINYNKVSPTYQIYLSKLDGNNEPNTYDEAKQQTIWIQAMNEELKALEQNNTWDMVELPKGKKPVGCKWVYKIKYNSDGTVERYKARLVAKGFTQTYGIDYQETFAPVAKMNTFRILMSVATNHGWDLFQMDVKNAFLQGDLEEEVYMTPPPGYFETSKVCKLRKAIYGLKQSPRAWYAKLSTFLTENNFKKSTADCSVFIRKNVSIVSQFMHAPRTCHMEAINRILRYLKGTPGQGILMKQNSTNTVVGFSDADWAGSCDRKSTTGFCTFVGGNLVTWKSKKQNVVARSSAEAEYRAMASTASELIWIKHLLHDMQIECSEPIQMFCDNQAARHIASNPVFHERTKHIEVDCHFIRDKVQSKEIEIPFIRSQEQLADIFTKALDKKTSQQILSKLGAHNLFEPNLRGSIEGLRSELMASDS</sequence>
<protein>
    <submittedName>
        <fullName evidence="6">Copia-like protein</fullName>
    </submittedName>
</protein>